<proteinExistence type="predicted"/>
<gene>
    <name evidence="1" type="ORF">MGR_0583</name>
</gene>
<evidence type="ECO:0000313" key="1">
    <source>
        <dbReference type="EMBL" id="CAM75413.1"/>
    </source>
</evidence>
<protein>
    <submittedName>
        <fullName evidence="1">Uncharacterized protein</fullName>
    </submittedName>
</protein>
<reference evidence="1" key="1">
    <citation type="journal article" date="2007" name="J. Bacteriol.">
        <title>Comparative genome analysis of four magnetotactic bacteria reveals a complex set of group-specific genes implicated in magnetosome biomineralization and function.</title>
        <authorList>
            <person name="Richter M."/>
            <person name="Kube M."/>
            <person name="Bazylinski D.A."/>
            <person name="Lombardot T."/>
            <person name="Gloeckner F.O."/>
            <person name="Reinhardt R."/>
            <person name="Schueler D."/>
        </authorList>
    </citation>
    <scope>NUCLEOTIDE SEQUENCE</scope>
    <source>
        <strain evidence="1">MSR-1</strain>
    </source>
</reference>
<sequence length="66" mass="7339">MLHHGRNSCFNALMGVGGAVAERDSLAMRRVIDDVLACDKLVRCSDRLECTWLASQMADSMRNRQG</sequence>
<dbReference type="AlphaFoldDB" id="A4TXQ6"/>
<organism evidence="1">
    <name type="scientific">Magnetospirillum gryphiswaldense</name>
    <dbReference type="NCBI Taxonomy" id="55518"/>
    <lineage>
        <taxon>Bacteria</taxon>
        <taxon>Pseudomonadati</taxon>
        <taxon>Pseudomonadota</taxon>
        <taxon>Alphaproteobacteria</taxon>
        <taxon>Rhodospirillales</taxon>
        <taxon>Rhodospirillaceae</taxon>
        <taxon>Magnetospirillum</taxon>
    </lineage>
</organism>
<accession>A4TXQ6</accession>
<name>A4TXQ6_9PROT</name>
<dbReference type="EMBL" id="CU459003">
    <property type="protein sequence ID" value="CAM75413.1"/>
    <property type="molecule type" value="Genomic_DNA"/>
</dbReference>